<keyword evidence="1" id="KW-0472">Membrane</keyword>
<keyword evidence="1" id="KW-1133">Transmembrane helix</keyword>
<organism evidence="2 3">
    <name type="scientific">Aquipseudomonas alcaligenes</name>
    <name type="common">Pseudomonas alcaligenes</name>
    <dbReference type="NCBI Taxonomy" id="43263"/>
    <lineage>
        <taxon>Bacteria</taxon>
        <taxon>Pseudomonadati</taxon>
        <taxon>Pseudomonadota</taxon>
        <taxon>Gammaproteobacteria</taxon>
        <taxon>Pseudomonadales</taxon>
        <taxon>Pseudomonadaceae</taxon>
        <taxon>Aquipseudomonas</taxon>
    </lineage>
</organism>
<dbReference type="AlphaFoldDB" id="A0AA42N0V7"/>
<feature type="transmembrane region" description="Helical" evidence="1">
    <location>
        <begin position="236"/>
        <end position="258"/>
    </location>
</feature>
<reference evidence="2" key="1">
    <citation type="submission" date="2022-09" db="EMBL/GenBank/DDBJ databases">
        <title>Intensive care unit water sources are persistently colonized with multi-drug resistant bacteria and are the site of extensive horizontal gene transfer of antibiotic resistance genes.</title>
        <authorList>
            <person name="Diorio-Toth L."/>
        </authorList>
    </citation>
    <scope>NUCLEOTIDE SEQUENCE</scope>
    <source>
        <strain evidence="2">GD03990</strain>
    </source>
</reference>
<feature type="transmembrane region" description="Helical" evidence="1">
    <location>
        <begin position="316"/>
        <end position="341"/>
    </location>
</feature>
<evidence type="ECO:0000313" key="3">
    <source>
        <dbReference type="Proteomes" id="UP001158730"/>
    </source>
</evidence>
<feature type="transmembrane region" description="Helical" evidence="1">
    <location>
        <begin position="203"/>
        <end position="230"/>
    </location>
</feature>
<feature type="transmembrane region" description="Helical" evidence="1">
    <location>
        <begin position="136"/>
        <end position="152"/>
    </location>
</feature>
<comment type="caution">
    <text evidence="2">The sequence shown here is derived from an EMBL/GenBank/DDBJ whole genome shotgun (WGS) entry which is preliminary data.</text>
</comment>
<accession>A0AA42N0V7</accession>
<name>A0AA42N0V7_AQUAC</name>
<feature type="transmembrane region" description="Helical" evidence="1">
    <location>
        <begin position="41"/>
        <end position="61"/>
    </location>
</feature>
<feature type="transmembrane region" description="Helical" evidence="1">
    <location>
        <begin position="97"/>
        <end position="116"/>
    </location>
</feature>
<evidence type="ECO:0000313" key="2">
    <source>
        <dbReference type="EMBL" id="MDH1055403.1"/>
    </source>
</evidence>
<feature type="transmembrane region" description="Helical" evidence="1">
    <location>
        <begin position="353"/>
        <end position="370"/>
    </location>
</feature>
<gene>
    <name evidence="2" type="ORF">N5C05_11620</name>
</gene>
<evidence type="ECO:0000256" key="1">
    <source>
        <dbReference type="SAM" id="Phobius"/>
    </source>
</evidence>
<feature type="transmembrane region" description="Helical" evidence="1">
    <location>
        <begin position="9"/>
        <end position="29"/>
    </location>
</feature>
<dbReference type="EMBL" id="JAOBYN010000009">
    <property type="protein sequence ID" value="MDH1055403.1"/>
    <property type="molecule type" value="Genomic_DNA"/>
</dbReference>
<feature type="transmembrane region" description="Helical" evidence="1">
    <location>
        <begin position="376"/>
        <end position="399"/>
    </location>
</feature>
<feature type="transmembrane region" description="Helical" evidence="1">
    <location>
        <begin position="73"/>
        <end position="91"/>
    </location>
</feature>
<dbReference type="Proteomes" id="UP001158730">
    <property type="component" value="Unassembled WGS sequence"/>
</dbReference>
<feature type="transmembrane region" description="Helical" evidence="1">
    <location>
        <begin position="158"/>
        <end position="182"/>
    </location>
</feature>
<sequence length="407" mass="44856">MRLVVFRSGLILALASLFGFFSNFIFSVFLEKDAYGEIVTLFSLVSILVLVSPLGTNAFFLSHRDAYAKSANAIIVFPAFISLFMGMGFLIDELSLLRIAFISLLVVSTLSVQGIMASQIRQNGAQAAIYQSLQPFLKSVAALAVLASIVAGEGKSQAIDILAIGLIVTSVFAIPLMLWRLVDLQAGGGLFDLAFFKRFTKAQWISLISFWLSSILGMAYSLGIIPLVSYFHGYHYAAYLGIYFIFWSGSNILITMLINNHYWPKCCATRSAGEDERGVIIDSLRMSLGVAALTLFGTILVALFISEFIWSEYSGIGHFLVIVSLAISVRAISAWLGMMILSFDALITRKTHVQLTMVLLMAVSVAAINVDDYQTLAWLLVVLEVGYFLGYFLSSLRVLKNRYFSRS</sequence>
<protein>
    <submittedName>
        <fullName evidence="2">Uncharacterized protein</fullName>
    </submittedName>
</protein>
<proteinExistence type="predicted"/>
<feature type="transmembrane region" description="Helical" evidence="1">
    <location>
        <begin position="287"/>
        <end position="310"/>
    </location>
</feature>
<dbReference type="RefSeq" id="WP_280054037.1">
    <property type="nucleotide sequence ID" value="NZ_JAOBYN010000009.1"/>
</dbReference>
<keyword evidence="1" id="KW-0812">Transmembrane</keyword>